<comment type="similarity">
    <text evidence="1">Belongs to the RutC family.</text>
</comment>
<dbReference type="PANTHER" id="PTHR11803">
    <property type="entry name" value="2-IMINOBUTANOATE/2-IMINOPROPANOATE DEAMINASE RIDA"/>
    <property type="match status" value="1"/>
</dbReference>
<dbReference type="Proteomes" id="UP001597403">
    <property type="component" value="Unassembled WGS sequence"/>
</dbReference>
<dbReference type="InterPro" id="IPR019897">
    <property type="entry name" value="RidA_CS"/>
</dbReference>
<dbReference type="InterPro" id="IPR035959">
    <property type="entry name" value="RutC-like_sf"/>
</dbReference>
<comment type="caution">
    <text evidence="2">The sequence shown here is derived from an EMBL/GenBank/DDBJ whole genome shotgun (WGS) entry which is preliminary data.</text>
</comment>
<dbReference type="InterPro" id="IPR006175">
    <property type="entry name" value="YjgF/YER057c/UK114"/>
</dbReference>
<dbReference type="SUPFAM" id="SSF55298">
    <property type="entry name" value="YjgF-like"/>
    <property type="match status" value="1"/>
</dbReference>
<dbReference type="NCBIfam" id="TIGR00004">
    <property type="entry name" value="Rid family detoxifying hydrolase"/>
    <property type="match status" value="1"/>
</dbReference>
<dbReference type="PROSITE" id="PS01094">
    <property type="entry name" value="UPF0076"/>
    <property type="match status" value="1"/>
</dbReference>
<evidence type="ECO:0000256" key="1">
    <source>
        <dbReference type="ARBA" id="ARBA00010552"/>
    </source>
</evidence>
<dbReference type="Gene3D" id="3.30.1330.40">
    <property type="entry name" value="RutC-like"/>
    <property type="match status" value="1"/>
</dbReference>
<keyword evidence="3" id="KW-1185">Reference proteome</keyword>
<dbReference type="InterPro" id="IPR006056">
    <property type="entry name" value="RidA"/>
</dbReference>
<gene>
    <name evidence="2" type="ORF">ACFSGI_00860</name>
</gene>
<protein>
    <submittedName>
        <fullName evidence="2">RidA family protein</fullName>
    </submittedName>
</protein>
<accession>A0ABW4UR56</accession>
<name>A0ABW4UR56_9BACL</name>
<dbReference type="RefSeq" id="WP_204826496.1">
    <property type="nucleotide sequence ID" value="NZ_JBHUGF010000001.1"/>
</dbReference>
<dbReference type="PANTHER" id="PTHR11803:SF39">
    <property type="entry name" value="2-IMINOBUTANOATE_2-IMINOPROPANOATE DEAMINASE"/>
    <property type="match status" value="1"/>
</dbReference>
<evidence type="ECO:0000313" key="3">
    <source>
        <dbReference type="Proteomes" id="UP001597403"/>
    </source>
</evidence>
<dbReference type="Pfam" id="PF01042">
    <property type="entry name" value="Ribonuc_L-PSP"/>
    <property type="match status" value="1"/>
</dbReference>
<dbReference type="CDD" id="cd00448">
    <property type="entry name" value="YjgF_YER057c_UK114_family"/>
    <property type="match status" value="1"/>
</dbReference>
<dbReference type="EMBL" id="JBHUGF010000001">
    <property type="protein sequence ID" value="MFD1988519.1"/>
    <property type="molecule type" value="Genomic_DNA"/>
</dbReference>
<reference evidence="3" key="1">
    <citation type="journal article" date="2019" name="Int. J. Syst. Evol. Microbiol.">
        <title>The Global Catalogue of Microorganisms (GCM) 10K type strain sequencing project: providing services to taxonomists for standard genome sequencing and annotation.</title>
        <authorList>
            <consortium name="The Broad Institute Genomics Platform"/>
            <consortium name="The Broad Institute Genome Sequencing Center for Infectious Disease"/>
            <person name="Wu L."/>
            <person name="Ma J."/>
        </authorList>
    </citation>
    <scope>NUCLEOTIDE SEQUENCE [LARGE SCALE GENOMIC DNA]</scope>
    <source>
        <strain evidence="3">CGMCC 1.15067</strain>
    </source>
</reference>
<sequence>MSKQPISTDRAPGALGPYSQAIDTGLFIFASGQLGLDPVSGELAEGVQEQARVALQNVTAVLDAAGSSLDQVVKTTVFLQDMNDFVAMNEIYGQFFKEPYPARSAVQVARLPKDALVEIEVIALKK</sequence>
<proteinExistence type="inferred from homology"/>
<evidence type="ECO:0000313" key="2">
    <source>
        <dbReference type="EMBL" id="MFD1988519.1"/>
    </source>
</evidence>
<organism evidence="2 3">
    <name type="scientific">Paenibacillus nicotianae</name>
    <dbReference type="NCBI Taxonomy" id="1526551"/>
    <lineage>
        <taxon>Bacteria</taxon>
        <taxon>Bacillati</taxon>
        <taxon>Bacillota</taxon>
        <taxon>Bacilli</taxon>
        <taxon>Bacillales</taxon>
        <taxon>Paenibacillaceae</taxon>
        <taxon>Paenibacillus</taxon>
    </lineage>
</organism>